<accession>A0ABR4AXN4</accession>
<dbReference type="EMBL" id="JBHFEH010000056">
    <property type="protein sequence ID" value="KAL2049893.1"/>
    <property type="molecule type" value="Genomic_DNA"/>
</dbReference>
<keyword evidence="2" id="KW-1185">Reference proteome</keyword>
<protein>
    <submittedName>
        <fullName evidence="1">Uncharacterized protein</fullName>
    </submittedName>
</protein>
<organism evidence="1 2">
    <name type="scientific">Lepraria finkii</name>
    <dbReference type="NCBI Taxonomy" id="1340010"/>
    <lineage>
        <taxon>Eukaryota</taxon>
        <taxon>Fungi</taxon>
        <taxon>Dikarya</taxon>
        <taxon>Ascomycota</taxon>
        <taxon>Pezizomycotina</taxon>
        <taxon>Lecanoromycetes</taxon>
        <taxon>OSLEUM clade</taxon>
        <taxon>Lecanoromycetidae</taxon>
        <taxon>Lecanorales</taxon>
        <taxon>Lecanorineae</taxon>
        <taxon>Stereocaulaceae</taxon>
        <taxon>Lepraria</taxon>
    </lineage>
</organism>
<dbReference type="Proteomes" id="UP001590951">
    <property type="component" value="Unassembled WGS sequence"/>
</dbReference>
<comment type="caution">
    <text evidence="1">The sequence shown here is derived from an EMBL/GenBank/DDBJ whole genome shotgun (WGS) entry which is preliminary data.</text>
</comment>
<gene>
    <name evidence="1" type="ORF">ABVK25_009877</name>
</gene>
<evidence type="ECO:0000313" key="2">
    <source>
        <dbReference type="Proteomes" id="UP001590951"/>
    </source>
</evidence>
<name>A0ABR4AXN4_9LECA</name>
<sequence length="231" mass="25877">MMGPSFINRWTSPALEDYMTTFPGPGDSTQQHLQDIATDYGAISSLDVDIFPTPLQQSAVVILHGFEDVTVFAWLSLLRSLEPGYKYCAQPGSLASQDFESLLNLKGCCFDLMLPWLRTTRSVSANGIQKVTSGRPLRVLRKTAGSPYKKRRGSMNHTLEFDIGQSSVHSPHYNGTARGSRGVYQDQDVFSLQDLPPHFKHWSIICHIGHFGPYALVYEHTMREAARDKNL</sequence>
<proteinExistence type="predicted"/>
<evidence type="ECO:0000313" key="1">
    <source>
        <dbReference type="EMBL" id="KAL2049893.1"/>
    </source>
</evidence>
<reference evidence="1 2" key="1">
    <citation type="submission" date="2024-09" db="EMBL/GenBank/DDBJ databases">
        <title>Rethinking Asexuality: The Enigmatic Case of Functional Sexual Genes in Lepraria (Stereocaulaceae).</title>
        <authorList>
            <person name="Doellman M."/>
            <person name="Sun Y."/>
            <person name="Barcenas-Pena A."/>
            <person name="Lumbsch H.T."/>
            <person name="Grewe F."/>
        </authorList>
    </citation>
    <scope>NUCLEOTIDE SEQUENCE [LARGE SCALE GENOMIC DNA]</scope>
    <source>
        <strain evidence="1 2">Grewe 0041</strain>
    </source>
</reference>